<evidence type="ECO:0000256" key="7">
    <source>
        <dbReference type="PIRSR" id="PIRSR006356-1"/>
    </source>
</evidence>
<comment type="catalytic activity">
    <reaction evidence="5 6">
        <text>L-arginine + H2O = L-citrulline + NH4(+)</text>
        <dbReference type="Rhea" id="RHEA:19597"/>
        <dbReference type="ChEBI" id="CHEBI:15377"/>
        <dbReference type="ChEBI" id="CHEBI:28938"/>
        <dbReference type="ChEBI" id="CHEBI:32682"/>
        <dbReference type="ChEBI" id="CHEBI:57743"/>
        <dbReference type="EC" id="3.5.3.6"/>
    </reaction>
</comment>
<evidence type="ECO:0000256" key="5">
    <source>
        <dbReference type="ARBA" id="ARBA00049429"/>
    </source>
</evidence>
<dbReference type="PANTHER" id="PTHR47271:SF2">
    <property type="entry name" value="ARGININE DEIMINASE"/>
    <property type="match status" value="1"/>
</dbReference>
<accession>A0A410QHH8</accession>
<dbReference type="EC" id="3.5.3.6" evidence="6"/>
<name>A0A410QHH8_9FIRM</name>
<gene>
    <name evidence="6 8" type="primary">arcA</name>
    <name evidence="8" type="ORF">EQM13_02945</name>
</gene>
<keyword evidence="6" id="KW-0963">Cytoplasm</keyword>
<evidence type="ECO:0000313" key="9">
    <source>
        <dbReference type="Proteomes" id="UP000287969"/>
    </source>
</evidence>
<dbReference type="Proteomes" id="UP000287969">
    <property type="component" value="Chromosome"/>
</dbReference>
<evidence type="ECO:0000313" key="8">
    <source>
        <dbReference type="EMBL" id="QAT63364.1"/>
    </source>
</evidence>
<protein>
    <recommendedName>
        <fullName evidence="6">Arginine deiminase</fullName>
        <shortName evidence="6">ADI</shortName>
        <ecNumber evidence="6">3.5.3.6</ecNumber>
    </recommendedName>
    <alternativeName>
        <fullName evidence="6">Arginine dihydrolase</fullName>
        <shortName evidence="6">AD</shortName>
    </alternativeName>
</protein>
<dbReference type="Gene3D" id="1.10.3930.10">
    <property type="entry name" value="Arginine deiminase"/>
    <property type="match status" value="1"/>
</dbReference>
<keyword evidence="3 6" id="KW-0056">Arginine metabolism</keyword>
<keyword evidence="4 6" id="KW-0378">Hydrolase</keyword>
<organism evidence="8 9">
    <name type="scientific">Acidilutibacter cellobiosedens</name>
    <dbReference type="NCBI Taxonomy" id="2507161"/>
    <lineage>
        <taxon>Bacteria</taxon>
        <taxon>Bacillati</taxon>
        <taxon>Bacillota</taxon>
        <taxon>Tissierellia</taxon>
        <taxon>Tissierellales</taxon>
        <taxon>Acidilutibacteraceae</taxon>
        <taxon>Acidilutibacter</taxon>
    </lineage>
</organism>
<dbReference type="AlphaFoldDB" id="A0A410QHH8"/>
<dbReference type="PRINTS" id="PR01466">
    <property type="entry name" value="ARGDEIMINASE"/>
</dbReference>
<evidence type="ECO:0000256" key="4">
    <source>
        <dbReference type="ARBA" id="ARBA00022801"/>
    </source>
</evidence>
<dbReference type="KEGG" id="spoa:EQM13_02945"/>
<dbReference type="OrthoDB" id="9807502at2"/>
<dbReference type="InterPro" id="IPR003876">
    <property type="entry name" value="Arg_deiminase"/>
</dbReference>
<dbReference type="NCBIfam" id="TIGR01078">
    <property type="entry name" value="arcA"/>
    <property type="match status" value="1"/>
</dbReference>
<evidence type="ECO:0000256" key="3">
    <source>
        <dbReference type="ARBA" id="ARBA00022503"/>
    </source>
</evidence>
<evidence type="ECO:0000256" key="1">
    <source>
        <dbReference type="ARBA" id="ARBA00005213"/>
    </source>
</evidence>
<evidence type="ECO:0000256" key="2">
    <source>
        <dbReference type="ARBA" id="ARBA00010206"/>
    </source>
</evidence>
<dbReference type="GO" id="GO:0005737">
    <property type="term" value="C:cytoplasm"/>
    <property type="evidence" value="ECO:0007669"/>
    <property type="project" value="UniProtKB-SubCell"/>
</dbReference>
<dbReference type="GO" id="GO:0019546">
    <property type="term" value="P:L-arginine deiminase pathway"/>
    <property type="evidence" value="ECO:0007669"/>
    <property type="project" value="UniProtKB-UniRule"/>
</dbReference>
<dbReference type="EMBL" id="CP035282">
    <property type="protein sequence ID" value="QAT63364.1"/>
    <property type="molecule type" value="Genomic_DNA"/>
</dbReference>
<keyword evidence="9" id="KW-1185">Reference proteome</keyword>
<dbReference type="NCBIfam" id="NF002381">
    <property type="entry name" value="PRK01388.1"/>
    <property type="match status" value="1"/>
</dbReference>
<dbReference type="Gene3D" id="3.75.10.10">
    <property type="entry name" value="L-arginine/glycine Amidinotransferase, Chain A"/>
    <property type="match status" value="1"/>
</dbReference>
<reference evidence="9" key="1">
    <citation type="submission" date="2019-01" db="EMBL/GenBank/DDBJ databases">
        <title>Draft genomes of a novel of Sporanaerobacter strains.</title>
        <authorList>
            <person name="Ma S."/>
        </authorList>
    </citation>
    <scope>NUCLEOTIDE SEQUENCE [LARGE SCALE GENOMIC DNA]</scope>
    <source>
        <strain evidence="9">NJN-17</strain>
    </source>
</reference>
<dbReference type="PIRSF" id="PIRSF006356">
    <property type="entry name" value="Arg_deiminase"/>
    <property type="match status" value="1"/>
</dbReference>
<dbReference type="PANTHER" id="PTHR47271">
    <property type="entry name" value="ARGININE DEIMINASE"/>
    <property type="match status" value="1"/>
</dbReference>
<dbReference type="HAMAP" id="MF_00242">
    <property type="entry name" value="Arg_deiminase"/>
    <property type="match status" value="1"/>
</dbReference>
<dbReference type="UniPathway" id="UPA00254">
    <property type="reaction ID" value="UER00364"/>
</dbReference>
<comment type="subcellular location">
    <subcellularLocation>
        <location evidence="6">Cytoplasm</location>
    </subcellularLocation>
</comment>
<dbReference type="GO" id="GO:0016990">
    <property type="term" value="F:arginine deiminase activity"/>
    <property type="evidence" value="ECO:0007669"/>
    <property type="project" value="UniProtKB-UniRule"/>
</dbReference>
<sequence length="410" mass="47011">MLENKSLHITSEIGKLKSVLLHRPGKELENLTPDLLERLLFDDIPYLKIAQEEHDEFAKTLRDNGVEVLYLAELAAESLYDEKIKLNFVNQFIDEANIESEGLKEALGEYLYTFSNKEMVDKMMAGIRKDEVPKYKRTSLSDMIDDSYPFICDPLPNLYFTRDPAAAIGNGVTLNHMRTQTRNRETIFTKYIFEHHPKFKDMNIPFWYNRNETTSLEGGDELILNEKTLAIGISQRTDARSIEKVSKKLFNSNTNFERVLAFHIPKKRAFMHLDTVFTMVDYDKFTVHPGIEGPLTVYEITKDEKSENGLKVNKENGTLEQILTKYLNRKITLIRCGGGDPINAAREQWNDGSNTLAIAPGEVVVYSRNYITNELLDKYGIKLHIVPSCELSRGRGGPRCMSMPLIREDI</sequence>
<feature type="active site" description="Amidino-cysteine intermediate" evidence="6 7">
    <location>
        <position position="400"/>
    </location>
</feature>
<evidence type="ECO:0000256" key="6">
    <source>
        <dbReference type="HAMAP-Rule" id="MF_00242"/>
    </source>
</evidence>
<comment type="similarity">
    <text evidence="2 6">Belongs to the arginine deiminase family.</text>
</comment>
<dbReference type="SUPFAM" id="SSF55909">
    <property type="entry name" value="Pentein"/>
    <property type="match status" value="1"/>
</dbReference>
<comment type="pathway">
    <text evidence="1 6">Amino-acid degradation; L-arginine degradation via ADI pathway; carbamoyl phosphate from L-arginine: step 1/2.</text>
</comment>
<proteinExistence type="inferred from homology"/>
<dbReference type="Pfam" id="PF02274">
    <property type="entry name" value="ADI"/>
    <property type="match status" value="1"/>
</dbReference>